<proteinExistence type="predicted"/>
<dbReference type="AlphaFoldDB" id="A0A8J6TI47"/>
<reference evidence="2 3" key="1">
    <citation type="submission" date="2020-08" db="EMBL/GenBank/DDBJ databases">
        <title>Bridging the membrane lipid divide: bacteria of the FCB group superphylum have the potential to synthesize archaeal ether lipids.</title>
        <authorList>
            <person name="Villanueva L."/>
            <person name="Von Meijenfeldt F.A.B."/>
            <person name="Westbye A.B."/>
            <person name="Yadav S."/>
            <person name="Hopmans E.C."/>
            <person name="Dutilh B.E."/>
            <person name="Sinninghe Damste J.S."/>
        </authorList>
    </citation>
    <scope>NUCLEOTIDE SEQUENCE [LARGE SCALE GENOMIC DNA]</scope>
    <source>
        <strain evidence="2">NIOZ-UU36</strain>
    </source>
</reference>
<evidence type="ECO:0000313" key="2">
    <source>
        <dbReference type="EMBL" id="MBC8335385.1"/>
    </source>
</evidence>
<comment type="caution">
    <text evidence="2">The sequence shown here is derived from an EMBL/GenBank/DDBJ whole genome shotgun (WGS) entry which is preliminary data.</text>
</comment>
<dbReference type="EMBL" id="JACNJN010000107">
    <property type="protein sequence ID" value="MBC8335385.1"/>
    <property type="molecule type" value="Genomic_DNA"/>
</dbReference>
<accession>A0A8J6TI47</accession>
<organism evidence="2 3">
    <name type="scientific">Candidatus Desulfolinea nitratireducens</name>
    <dbReference type="NCBI Taxonomy" id="2841698"/>
    <lineage>
        <taxon>Bacteria</taxon>
        <taxon>Bacillati</taxon>
        <taxon>Chloroflexota</taxon>
        <taxon>Anaerolineae</taxon>
        <taxon>Anaerolineales</taxon>
        <taxon>Anaerolineales incertae sedis</taxon>
        <taxon>Candidatus Desulfolinea</taxon>
    </lineage>
</organism>
<name>A0A8J6TI47_9CHLR</name>
<evidence type="ECO:0000313" key="3">
    <source>
        <dbReference type="Proteomes" id="UP000614469"/>
    </source>
</evidence>
<sequence length="316" mass="34195">MPSRTVSQKTFFLIALLTLILAGLACSLLPSQITEPPTAVSTSAVDLPADEPTADSPPEEMPATISPTAAAPSETAPIEGLVTADFDSVTFSFGLDVANQWKVEFIPQGPGRSSSAGPFPYTDPEHLIFSLENYALPETCCNPLNQPQIIVYPVVQMSEQNPVATTQITALQTYLASPPANLMDQFVEIPFLPLFNAAQTFHTQVRFVDFQNGKGVRYLTQYSQGPMPVNNASIFYTFQGITNDGSYYVAVTMPVTHPSLKNNAEEVFDLEGDAFMTDPINYINGVTQALDSLDPGTFTPGLDALDAMIQSLMIRP</sequence>
<feature type="compositionally biased region" description="Low complexity" evidence="1">
    <location>
        <begin position="62"/>
        <end position="72"/>
    </location>
</feature>
<dbReference type="PROSITE" id="PS51257">
    <property type="entry name" value="PROKAR_LIPOPROTEIN"/>
    <property type="match status" value="1"/>
</dbReference>
<dbReference type="Proteomes" id="UP000614469">
    <property type="component" value="Unassembled WGS sequence"/>
</dbReference>
<protein>
    <submittedName>
        <fullName evidence="2">Uncharacterized protein</fullName>
    </submittedName>
</protein>
<evidence type="ECO:0000256" key="1">
    <source>
        <dbReference type="SAM" id="MobiDB-lite"/>
    </source>
</evidence>
<gene>
    <name evidence="2" type="ORF">H8E29_08985</name>
</gene>
<feature type="region of interest" description="Disordered" evidence="1">
    <location>
        <begin position="40"/>
        <end position="72"/>
    </location>
</feature>